<dbReference type="InterPro" id="IPR018247">
    <property type="entry name" value="EF_Hand_1_Ca_BS"/>
</dbReference>
<accession>A0A1V4HRD5</accession>
<evidence type="ECO:0000256" key="1">
    <source>
        <dbReference type="ARBA" id="ARBA00001231"/>
    </source>
</evidence>
<evidence type="ECO:0000256" key="2">
    <source>
        <dbReference type="ARBA" id="ARBA00006285"/>
    </source>
</evidence>
<dbReference type="InterPro" id="IPR002102">
    <property type="entry name" value="Cohesin_dom"/>
</dbReference>
<dbReference type="EC" id="3.2.1.52" evidence="3"/>
<dbReference type="GO" id="GO:0016020">
    <property type="term" value="C:membrane"/>
    <property type="evidence" value="ECO:0007669"/>
    <property type="project" value="TreeGrafter"/>
</dbReference>
<organism evidence="10 11">
    <name type="scientific">Paenibacillus ferrarius</name>
    <dbReference type="NCBI Taxonomy" id="1469647"/>
    <lineage>
        <taxon>Bacteria</taxon>
        <taxon>Bacillati</taxon>
        <taxon>Bacillota</taxon>
        <taxon>Bacilli</taxon>
        <taxon>Bacillales</taxon>
        <taxon>Paenibacillaceae</taxon>
        <taxon>Paenibacillus</taxon>
    </lineage>
</organism>
<keyword evidence="4" id="KW-0378">Hydrolase</keyword>
<dbReference type="RefSeq" id="WP_079409261.1">
    <property type="nucleotide sequence ID" value="NZ_MBTG01000002.1"/>
</dbReference>
<sequence>MRYSFMKRKSVMALLVISLFASLFQPPSVSYAANAAPNVVPSLREWTGGAGAFQLKDTSRIVIDSSYSDELAETAAAFKDDVTLVAGKALTVVQANAANAGDIFLTLNSDDMAIGNEGYVLEAAASLSIKGHSTAGVFYGTRTVLQILQQDPSRSYVPKGTAKDYPQFAQRGVMLDVGRRYYSMAYLEDTIKRLAWNKLNTFQIHFSEWSGFRLQSDTYPGLASTKSYSKADIVRLTEIADRYHVMIIPELEMPGHAAILNKYKPAMKFSCSSMDKDTTGWDIPQFTVDYTKSETRTFIKGLLDEFVPLFKGPYFHIGSDEIQTESKMNACPELVAYKNSKGLPKVGDSFIEFINEMSQHVKQLGKIPMNWNGFEDYHPSIPLNSDNVITVWSDEKSSSKQASAFANEGYKVYASPGDVLYVTPGKSLLPDTSYLYESWNPSVHTNMMGYFISIWSDYWDQVKTPDGRVGYESGSSFKGVEVGDGEYVIPESNFEDASRKPRQALSERMWGGPRSATASDFFNRVSLIGDEPSVSNPAPADPLGITIIKNSEQGTDLNRIHYSKIGTSGSNGWIVSSDSYTSLTDAYFEIKFVGTQIKLVGGIAPGHGIAAVSLDGSSEVDADLYAPSRQNATAWFTSPVLPYGEHTVKARVAGRKNSSASGTFLSLERVEVMNRVVVENTVSGAGNHQFNYTGTWNVGAESTSAATNDAYEMKFTGKQIILIGTKSPGAGIAGITIDGGAEKLVDLYASTSQSGANLFVSPILSSGAHMIKVRVTGTKNSQAIGTAIAVDRAEIVLAQQINVTGIQMDKDSLHLKVGETSEIEAVVSPINATNKNVTWTSSDEAVAKVADSGNGKAVVTGLKAGSATITAAAAEGNFTSVSQVTVDNNAPAAPGTLLSAAAGTVQAGSQLTIRFGVTNVTYNVYAQDIKLSYDSSLLEFVSAASMKDGVSIVQTKDQAGQLRLILVSQGATHPVTGTADMVQIVFMAKNVQQAATGLITAATVILADAQGKETSATSSSISVQVTPVPVGIPGDLNHDNKVSIGDLGFAAANYGKTSSSPDWDQVKSADMNNDNIIDILDLAALANRMVE</sequence>
<dbReference type="PRINTS" id="PR00738">
    <property type="entry name" value="GLHYDRLASE20"/>
</dbReference>
<evidence type="ECO:0000256" key="7">
    <source>
        <dbReference type="PIRSR" id="PIRSR625705-1"/>
    </source>
</evidence>
<comment type="caution">
    <text evidence="10">The sequence shown here is derived from an EMBL/GenBank/DDBJ whole genome shotgun (WGS) entry which is preliminary data.</text>
</comment>
<feature type="chain" id="PRO_5012212104" description="beta-N-acetylhexosaminidase" evidence="8">
    <location>
        <begin position="33"/>
        <end position="1091"/>
    </location>
</feature>
<reference evidence="11" key="1">
    <citation type="submission" date="2016-07" db="EMBL/GenBank/DDBJ databases">
        <authorList>
            <person name="Florea S."/>
            <person name="Webb J.S."/>
            <person name="Jaromczyk J."/>
            <person name="Schardl C.L."/>
        </authorList>
    </citation>
    <scope>NUCLEOTIDE SEQUENCE [LARGE SCALE GENOMIC DNA]</scope>
    <source>
        <strain evidence="11">CY1</strain>
    </source>
</reference>
<dbReference type="OrthoDB" id="1098018at2"/>
<evidence type="ECO:0000259" key="9">
    <source>
        <dbReference type="SMART" id="SM00635"/>
    </source>
</evidence>
<dbReference type="CDD" id="cd08547">
    <property type="entry name" value="Type_II_cohesin"/>
    <property type="match status" value="1"/>
</dbReference>
<dbReference type="SUPFAM" id="SSF49373">
    <property type="entry name" value="Invasin/intimin cell-adhesion fragments"/>
    <property type="match status" value="1"/>
</dbReference>
<dbReference type="Gene3D" id="2.60.40.680">
    <property type="match status" value="1"/>
</dbReference>
<comment type="similarity">
    <text evidence="2">Belongs to the glycosyl hydrolase 20 family.</text>
</comment>
<dbReference type="SUPFAM" id="SSF51445">
    <property type="entry name" value="(Trans)glycosidases"/>
    <property type="match status" value="1"/>
</dbReference>
<evidence type="ECO:0000256" key="4">
    <source>
        <dbReference type="ARBA" id="ARBA00022801"/>
    </source>
</evidence>
<dbReference type="Pfam" id="PF00404">
    <property type="entry name" value="Dockerin_1"/>
    <property type="match status" value="1"/>
</dbReference>
<dbReference type="Gene3D" id="3.20.20.80">
    <property type="entry name" value="Glycosidases"/>
    <property type="match status" value="1"/>
</dbReference>
<dbReference type="PROSITE" id="PS00018">
    <property type="entry name" value="EF_HAND_1"/>
    <property type="match status" value="1"/>
</dbReference>
<feature type="active site" description="Proton donor" evidence="7">
    <location>
        <position position="321"/>
    </location>
</feature>
<dbReference type="Pfam" id="PF02368">
    <property type="entry name" value="Big_2"/>
    <property type="match status" value="1"/>
</dbReference>
<dbReference type="Pfam" id="PF00963">
    <property type="entry name" value="Cohesin"/>
    <property type="match status" value="1"/>
</dbReference>
<dbReference type="PANTHER" id="PTHR22600:SF57">
    <property type="entry name" value="BETA-N-ACETYLHEXOSAMINIDASE"/>
    <property type="match status" value="1"/>
</dbReference>
<dbReference type="GO" id="GO:0030203">
    <property type="term" value="P:glycosaminoglycan metabolic process"/>
    <property type="evidence" value="ECO:0007669"/>
    <property type="project" value="TreeGrafter"/>
</dbReference>
<dbReference type="GO" id="GO:0000272">
    <property type="term" value="P:polysaccharide catabolic process"/>
    <property type="evidence" value="ECO:0007669"/>
    <property type="project" value="InterPro"/>
</dbReference>
<dbReference type="Pfam" id="PF00728">
    <property type="entry name" value="Glyco_hydro_20"/>
    <property type="match status" value="1"/>
</dbReference>
<dbReference type="Gene3D" id="1.10.1330.10">
    <property type="entry name" value="Dockerin domain"/>
    <property type="match status" value="1"/>
</dbReference>
<dbReference type="AlphaFoldDB" id="A0A1V4HRD5"/>
<dbReference type="InterPro" id="IPR008964">
    <property type="entry name" value="Invasin/intimin_cell_adhesion"/>
</dbReference>
<evidence type="ECO:0000256" key="6">
    <source>
        <dbReference type="ARBA" id="ARBA00030512"/>
    </source>
</evidence>
<dbReference type="InterPro" id="IPR036439">
    <property type="entry name" value="Dockerin_dom_sf"/>
</dbReference>
<gene>
    <name evidence="10" type="ORF">BC351_15035</name>
</gene>
<dbReference type="EMBL" id="MBTG01000002">
    <property type="protein sequence ID" value="OPH61254.1"/>
    <property type="molecule type" value="Genomic_DNA"/>
</dbReference>
<dbReference type="SUPFAM" id="SSF55545">
    <property type="entry name" value="beta-N-acetylhexosaminidase-like domain"/>
    <property type="match status" value="1"/>
</dbReference>
<dbReference type="STRING" id="1469647.BC351_15035"/>
<feature type="signal peptide" evidence="8">
    <location>
        <begin position="1"/>
        <end position="32"/>
    </location>
</feature>
<name>A0A1V4HRD5_9BACL</name>
<dbReference type="InterPro" id="IPR025705">
    <property type="entry name" value="Beta_hexosaminidase_sua/sub"/>
</dbReference>
<feature type="domain" description="BIG2" evidence="9">
    <location>
        <begin position="802"/>
        <end position="883"/>
    </location>
</feature>
<evidence type="ECO:0000313" key="10">
    <source>
        <dbReference type="EMBL" id="OPH61254.1"/>
    </source>
</evidence>
<dbReference type="InterPro" id="IPR008965">
    <property type="entry name" value="CBM2/CBM3_carb-bd_dom_sf"/>
</dbReference>
<protein>
    <recommendedName>
        <fullName evidence="3">beta-N-acetylhexosaminidase</fullName>
        <ecNumber evidence="3">3.2.1.52</ecNumber>
    </recommendedName>
    <alternativeName>
        <fullName evidence="6">Beta-N-acetylhexosaminidase</fullName>
    </alternativeName>
</protein>
<evidence type="ECO:0000313" key="11">
    <source>
        <dbReference type="Proteomes" id="UP000190626"/>
    </source>
</evidence>
<dbReference type="InterPro" id="IPR015882">
    <property type="entry name" value="HEX_bac_N"/>
</dbReference>
<dbReference type="Gene3D" id="2.60.120.260">
    <property type="entry name" value="Galactose-binding domain-like"/>
    <property type="match status" value="2"/>
</dbReference>
<dbReference type="InterPro" id="IPR029018">
    <property type="entry name" value="Hex-like_dom2"/>
</dbReference>
<dbReference type="SUPFAM" id="SSF49384">
    <property type="entry name" value="Carbohydrate-binding domain"/>
    <property type="match status" value="1"/>
</dbReference>
<dbReference type="CDD" id="cd14254">
    <property type="entry name" value="Dockerin_II"/>
    <property type="match status" value="1"/>
</dbReference>
<dbReference type="GO" id="GO:0004563">
    <property type="term" value="F:beta-N-acetylhexosaminidase activity"/>
    <property type="evidence" value="ECO:0007669"/>
    <property type="project" value="UniProtKB-EC"/>
</dbReference>
<dbReference type="SUPFAM" id="SSF63446">
    <property type="entry name" value="Type I dockerin domain"/>
    <property type="match status" value="1"/>
</dbReference>
<dbReference type="InterPro" id="IPR002105">
    <property type="entry name" value="Dockerin_1_rpt"/>
</dbReference>
<dbReference type="InterPro" id="IPR003343">
    <property type="entry name" value="Big_2"/>
</dbReference>
<evidence type="ECO:0000256" key="3">
    <source>
        <dbReference type="ARBA" id="ARBA00012663"/>
    </source>
</evidence>
<keyword evidence="5" id="KW-0326">Glycosidase</keyword>
<dbReference type="Gene3D" id="3.30.379.10">
    <property type="entry name" value="Chitobiase/beta-hexosaminidase domain 2-like"/>
    <property type="match status" value="1"/>
</dbReference>
<dbReference type="SMART" id="SM00635">
    <property type="entry name" value="BID_2"/>
    <property type="match status" value="1"/>
</dbReference>
<dbReference type="Pfam" id="PF02838">
    <property type="entry name" value="Glyco_hydro_20b"/>
    <property type="match status" value="1"/>
</dbReference>
<keyword evidence="11" id="KW-1185">Reference proteome</keyword>
<comment type="catalytic activity">
    <reaction evidence="1">
        <text>Hydrolysis of terminal non-reducing N-acetyl-D-hexosamine residues in N-acetyl-beta-D-hexosaminides.</text>
        <dbReference type="EC" id="3.2.1.52"/>
    </reaction>
</comment>
<dbReference type="InterPro" id="IPR017853">
    <property type="entry name" value="GH"/>
</dbReference>
<evidence type="ECO:0000256" key="8">
    <source>
        <dbReference type="SAM" id="SignalP"/>
    </source>
</evidence>
<dbReference type="InterPro" id="IPR015883">
    <property type="entry name" value="Glyco_hydro_20_cat"/>
</dbReference>
<dbReference type="Gene3D" id="2.60.40.1080">
    <property type="match status" value="1"/>
</dbReference>
<dbReference type="GO" id="GO:0030246">
    <property type="term" value="F:carbohydrate binding"/>
    <property type="evidence" value="ECO:0007669"/>
    <property type="project" value="InterPro"/>
</dbReference>
<evidence type="ECO:0000256" key="5">
    <source>
        <dbReference type="ARBA" id="ARBA00023295"/>
    </source>
</evidence>
<dbReference type="PANTHER" id="PTHR22600">
    <property type="entry name" value="BETA-HEXOSAMINIDASE"/>
    <property type="match status" value="1"/>
</dbReference>
<keyword evidence="8" id="KW-0732">Signal</keyword>
<dbReference type="Proteomes" id="UP000190626">
    <property type="component" value="Unassembled WGS sequence"/>
</dbReference>
<proteinExistence type="inferred from homology"/>